<sequence>MPEFPVEVRANTSIQYEAQFLSTIKVTFGCVDINGASYKMGQQQVFSSNQVLFISALVDSRIHIVSEQLTFEQLQYQISRDEANFEPLLQQCVQIIRQKQVPYIVLVSSSILSQVISQFLLRLRFKVLLLEPETYLAPIIAQLGYEKTEQLKLENMYMQFYVDRLPGLAVEFLNKQVQQVRQHVVIHRIQAGSECAESRKQLSAQINQIQSFLQHSQFIQPVICSSHEFFSQQNWFKIKVNAHLQGVYQQNNQLNAIRSYFYGQNHKLSPQSCQFKTEQVCVKVSYDGKYKMNQIEIVNQAALLNHIDEFVLIVKNEEIAGIGQIQMIDAAMCQLFAPGKWANEEGVKLVLSGVKGVL</sequence>
<evidence type="ECO:0000313" key="3">
    <source>
        <dbReference type="Proteomes" id="UP001642409"/>
    </source>
</evidence>
<dbReference type="EMBL" id="CATOUU010001169">
    <property type="protein sequence ID" value="CAI9975342.1"/>
    <property type="molecule type" value="Genomic_DNA"/>
</dbReference>
<gene>
    <name evidence="1" type="ORF">HINF_LOCUS62987</name>
    <name evidence="2" type="ORF">HINF_LOCUS9369</name>
</gene>
<proteinExistence type="predicted"/>
<evidence type="ECO:0000313" key="1">
    <source>
        <dbReference type="EMBL" id="CAI9975342.1"/>
    </source>
</evidence>
<protein>
    <submittedName>
        <fullName evidence="1">Uncharacterized protein</fullName>
    </submittedName>
</protein>
<accession>A0AA86V3Z7</accession>
<organism evidence="1">
    <name type="scientific">Hexamita inflata</name>
    <dbReference type="NCBI Taxonomy" id="28002"/>
    <lineage>
        <taxon>Eukaryota</taxon>
        <taxon>Metamonada</taxon>
        <taxon>Diplomonadida</taxon>
        <taxon>Hexamitidae</taxon>
        <taxon>Hexamitinae</taxon>
        <taxon>Hexamita</taxon>
    </lineage>
</organism>
<dbReference type="EMBL" id="CAXDID020000020">
    <property type="protein sequence ID" value="CAL5986362.1"/>
    <property type="molecule type" value="Genomic_DNA"/>
</dbReference>
<dbReference type="Proteomes" id="UP001642409">
    <property type="component" value="Unassembled WGS sequence"/>
</dbReference>
<keyword evidence="3" id="KW-1185">Reference proteome</keyword>
<dbReference type="AlphaFoldDB" id="A0AA86V3Z7"/>
<reference evidence="1" key="1">
    <citation type="submission" date="2023-06" db="EMBL/GenBank/DDBJ databases">
        <authorList>
            <person name="Kurt Z."/>
        </authorList>
    </citation>
    <scope>NUCLEOTIDE SEQUENCE</scope>
</reference>
<reference evidence="2 3" key="2">
    <citation type="submission" date="2024-07" db="EMBL/GenBank/DDBJ databases">
        <authorList>
            <person name="Akdeniz Z."/>
        </authorList>
    </citation>
    <scope>NUCLEOTIDE SEQUENCE [LARGE SCALE GENOMIC DNA]</scope>
</reference>
<evidence type="ECO:0000313" key="2">
    <source>
        <dbReference type="EMBL" id="CAL5986362.1"/>
    </source>
</evidence>
<name>A0AA86V3Z7_9EUKA</name>
<comment type="caution">
    <text evidence="1">The sequence shown here is derived from an EMBL/GenBank/DDBJ whole genome shotgun (WGS) entry which is preliminary data.</text>
</comment>